<organism evidence="2 3">
    <name type="scientific">Aspergillus pseudoustus</name>
    <dbReference type="NCBI Taxonomy" id="1810923"/>
    <lineage>
        <taxon>Eukaryota</taxon>
        <taxon>Fungi</taxon>
        <taxon>Dikarya</taxon>
        <taxon>Ascomycota</taxon>
        <taxon>Pezizomycotina</taxon>
        <taxon>Eurotiomycetes</taxon>
        <taxon>Eurotiomycetidae</taxon>
        <taxon>Eurotiales</taxon>
        <taxon>Aspergillaceae</taxon>
        <taxon>Aspergillus</taxon>
        <taxon>Aspergillus subgen. Nidulantes</taxon>
    </lineage>
</organism>
<feature type="domain" description="Peptidase C45 hydrolase" evidence="1">
    <location>
        <begin position="106"/>
        <end position="333"/>
    </location>
</feature>
<accession>A0ABR4JDB6</accession>
<sequence>MLAVKCSGSPREIGKQHGGAASAQIARCIEFYTGMFQKTSSLAWKDVLALAERFVDRIKTVWPEYFEEMEGIAEGSGHSILDIVALNVRTEIAFGCFSDGCTALSWQTEKHSFLAQNWDWQPAQKQNLIVLEIHQSNPKTPSIKMITEAGIIGKIGFNSAGVGVCLNAIRAHGMDPTRLPVHLGLRMVLESSSTSEAVEALKRYGVASSAHLLVADTTASAGCEVTAKTIAIVPMDARGRVIHSNHLLLEHPGVVDTAWLKDSPFRVQRMLELTDALGEREGDHPTWDGVQGLFVDRENAPTAICRSGDIETLFNIVMDLKARRAVVRFGRPDQVEEEFELAFGEV</sequence>
<dbReference type="NCBIfam" id="NF040521">
    <property type="entry name" value="C45_proenzyme"/>
    <property type="match status" value="1"/>
</dbReference>
<dbReference type="InterPro" id="IPR047801">
    <property type="entry name" value="Peptidase_C45"/>
</dbReference>
<dbReference type="PANTHER" id="PTHR34180">
    <property type="entry name" value="PEPTIDASE C45"/>
    <property type="match status" value="1"/>
</dbReference>
<dbReference type="Gene3D" id="3.60.60.10">
    <property type="entry name" value="Penicillin V Acylase, Chain A"/>
    <property type="match status" value="1"/>
</dbReference>
<reference evidence="2 3" key="1">
    <citation type="submission" date="2024-07" db="EMBL/GenBank/DDBJ databases">
        <title>Section-level genome sequencing and comparative genomics of Aspergillus sections Usti and Cavernicolus.</title>
        <authorList>
            <consortium name="Lawrence Berkeley National Laboratory"/>
            <person name="Nybo J.L."/>
            <person name="Vesth T.C."/>
            <person name="Theobald S."/>
            <person name="Frisvad J.C."/>
            <person name="Larsen T.O."/>
            <person name="Kjaerboelling I."/>
            <person name="Rothschild-Mancinelli K."/>
            <person name="Lyhne E.K."/>
            <person name="Kogle M.E."/>
            <person name="Barry K."/>
            <person name="Clum A."/>
            <person name="Na H."/>
            <person name="Ledsgaard L."/>
            <person name="Lin J."/>
            <person name="Lipzen A."/>
            <person name="Kuo A."/>
            <person name="Riley R."/>
            <person name="Mondo S."/>
            <person name="Labutti K."/>
            <person name="Haridas S."/>
            <person name="Pangalinan J."/>
            <person name="Salamov A.A."/>
            <person name="Simmons B.A."/>
            <person name="Magnuson J.K."/>
            <person name="Chen J."/>
            <person name="Drula E."/>
            <person name="Henrissat B."/>
            <person name="Wiebenga A."/>
            <person name="Lubbers R.J."/>
            <person name="Gomes A.C."/>
            <person name="Makela M.R."/>
            <person name="Stajich J."/>
            <person name="Grigoriev I.V."/>
            <person name="Mortensen U.H."/>
            <person name="De Vries R.P."/>
            <person name="Baker S.E."/>
            <person name="Andersen M.R."/>
        </authorList>
    </citation>
    <scope>NUCLEOTIDE SEQUENCE [LARGE SCALE GENOMIC DNA]</scope>
    <source>
        <strain evidence="2 3">CBS 123904</strain>
    </source>
</reference>
<keyword evidence="3" id="KW-1185">Reference proteome</keyword>
<dbReference type="Pfam" id="PF03417">
    <property type="entry name" value="AAT"/>
    <property type="match status" value="1"/>
</dbReference>
<protein>
    <submittedName>
        <fullName evidence="2">Acyl-coenzyme A:6-aminopenicillanic acid acyl-transferase-domain-containing protein</fullName>
    </submittedName>
</protein>
<dbReference type="EMBL" id="JBFXLU010000151">
    <property type="protein sequence ID" value="KAL2838042.1"/>
    <property type="molecule type" value="Genomic_DNA"/>
</dbReference>
<evidence type="ECO:0000313" key="2">
    <source>
        <dbReference type="EMBL" id="KAL2838042.1"/>
    </source>
</evidence>
<name>A0ABR4JDB6_9EURO</name>
<dbReference type="Gene3D" id="1.10.10.2120">
    <property type="match status" value="1"/>
</dbReference>
<evidence type="ECO:0000313" key="3">
    <source>
        <dbReference type="Proteomes" id="UP001610446"/>
    </source>
</evidence>
<dbReference type="InterPro" id="IPR005079">
    <property type="entry name" value="Peptidase_C45_hydrolase"/>
</dbReference>
<dbReference type="PANTHER" id="PTHR34180:SF1">
    <property type="entry name" value="BETA-ALANYL-DOPAMINE_CARCININE HYDROLASE"/>
    <property type="match status" value="1"/>
</dbReference>
<evidence type="ECO:0000259" key="1">
    <source>
        <dbReference type="Pfam" id="PF03417"/>
    </source>
</evidence>
<dbReference type="Proteomes" id="UP001610446">
    <property type="component" value="Unassembled WGS sequence"/>
</dbReference>
<gene>
    <name evidence="2" type="ORF">BJY01DRAFT_258193</name>
</gene>
<proteinExistence type="predicted"/>
<comment type="caution">
    <text evidence="2">The sequence shown here is derived from an EMBL/GenBank/DDBJ whole genome shotgun (WGS) entry which is preliminary data.</text>
</comment>
<dbReference type="InterPro" id="IPR047794">
    <property type="entry name" value="C45_proenzyme-like"/>
</dbReference>